<accession>K9VUM2</accession>
<dbReference type="KEGG" id="cep:Cri9333_0709"/>
<name>K9VUM2_9CYAN</name>
<protein>
    <submittedName>
        <fullName evidence="1">Uncharacterized protein</fullName>
    </submittedName>
</protein>
<reference evidence="1 2" key="1">
    <citation type="submission" date="2012-06" db="EMBL/GenBank/DDBJ databases">
        <title>Finished chromosome of genome of Crinalium epipsammum PCC 9333.</title>
        <authorList>
            <consortium name="US DOE Joint Genome Institute"/>
            <person name="Gugger M."/>
            <person name="Coursin T."/>
            <person name="Rippka R."/>
            <person name="Tandeau De Marsac N."/>
            <person name="Huntemann M."/>
            <person name="Wei C.-L."/>
            <person name="Han J."/>
            <person name="Detter J.C."/>
            <person name="Han C."/>
            <person name="Tapia R."/>
            <person name="Davenport K."/>
            <person name="Daligault H."/>
            <person name="Erkkila T."/>
            <person name="Gu W."/>
            <person name="Munk A.C.C."/>
            <person name="Teshima H."/>
            <person name="Xu Y."/>
            <person name="Chain P."/>
            <person name="Chen A."/>
            <person name="Krypides N."/>
            <person name="Mavromatis K."/>
            <person name="Markowitz V."/>
            <person name="Szeto E."/>
            <person name="Ivanova N."/>
            <person name="Mikhailova N."/>
            <person name="Ovchinnikova G."/>
            <person name="Pagani I."/>
            <person name="Pati A."/>
            <person name="Goodwin L."/>
            <person name="Peters L."/>
            <person name="Pitluck S."/>
            <person name="Woyke T."/>
            <person name="Kerfeld C."/>
        </authorList>
    </citation>
    <scope>NUCLEOTIDE SEQUENCE [LARGE SCALE GENOMIC DNA]</scope>
    <source>
        <strain evidence="1 2">PCC 9333</strain>
    </source>
</reference>
<evidence type="ECO:0000313" key="2">
    <source>
        <dbReference type="Proteomes" id="UP000010472"/>
    </source>
</evidence>
<dbReference type="HOGENOM" id="CLU_3182668_0_0_3"/>
<dbReference type="STRING" id="1173022.Cri9333_0709"/>
<sequence>MSINKQELIRRVSQRVSKETGAVEEIVDATACKNLRISDALMLKSV</sequence>
<proteinExistence type="predicted"/>
<dbReference type="OrthoDB" id="9804203at2"/>
<dbReference type="RefSeq" id="WP_015201763.1">
    <property type="nucleotide sequence ID" value="NC_019753.1"/>
</dbReference>
<dbReference type="Proteomes" id="UP000010472">
    <property type="component" value="Chromosome"/>
</dbReference>
<organism evidence="1 2">
    <name type="scientific">Crinalium epipsammum PCC 9333</name>
    <dbReference type="NCBI Taxonomy" id="1173022"/>
    <lineage>
        <taxon>Bacteria</taxon>
        <taxon>Bacillati</taxon>
        <taxon>Cyanobacteriota</taxon>
        <taxon>Cyanophyceae</taxon>
        <taxon>Gomontiellales</taxon>
        <taxon>Gomontiellaceae</taxon>
        <taxon>Crinalium</taxon>
    </lineage>
</organism>
<dbReference type="EMBL" id="CP003620">
    <property type="protein sequence ID" value="AFZ11641.1"/>
    <property type="molecule type" value="Genomic_DNA"/>
</dbReference>
<evidence type="ECO:0000313" key="1">
    <source>
        <dbReference type="EMBL" id="AFZ11641.1"/>
    </source>
</evidence>
<dbReference type="AlphaFoldDB" id="K9VUM2"/>
<keyword evidence="2" id="KW-1185">Reference proteome</keyword>
<gene>
    <name evidence="1" type="ORF">Cri9333_0709</name>
</gene>